<evidence type="ECO:0000313" key="7">
    <source>
        <dbReference type="Proteomes" id="UP000672097"/>
    </source>
</evidence>
<comment type="similarity">
    <text evidence="1">Belongs to the Gfa family.</text>
</comment>
<dbReference type="Pfam" id="PF04828">
    <property type="entry name" value="GFA"/>
    <property type="match status" value="1"/>
</dbReference>
<evidence type="ECO:0000256" key="2">
    <source>
        <dbReference type="ARBA" id="ARBA00022723"/>
    </source>
</evidence>
<dbReference type="Proteomes" id="UP000672097">
    <property type="component" value="Unassembled WGS sequence"/>
</dbReference>
<gene>
    <name evidence="6" type="ORF">KAK11_03575</name>
</gene>
<sequence>MTTLLPITGHCHCGQISFTALVDPSRVIACHCEDCQRFSGAPYRAVLPTPADQVQISGTPRHYVKVADSGNRRAQAFCGECGTQLYACEPENPTVLNLRLGCVDQRAALPPQVQIWGHSAMPWLAGLGEVAMHEKGSGSTLIAAS</sequence>
<dbReference type="PANTHER" id="PTHR33337:SF40">
    <property type="entry name" value="CENP-V_GFA DOMAIN-CONTAINING PROTEIN-RELATED"/>
    <property type="match status" value="1"/>
</dbReference>
<name>A0ABS5DTE6_9BURK</name>
<dbReference type="RefSeq" id="WP_210806208.1">
    <property type="nucleotide sequence ID" value="NZ_JAGQDG010000001.1"/>
</dbReference>
<dbReference type="EMBL" id="JAGQDG010000001">
    <property type="protein sequence ID" value="MBQ0934397.1"/>
    <property type="molecule type" value="Genomic_DNA"/>
</dbReference>
<evidence type="ECO:0000256" key="1">
    <source>
        <dbReference type="ARBA" id="ARBA00005495"/>
    </source>
</evidence>
<proteinExistence type="inferred from homology"/>
<evidence type="ECO:0000259" key="5">
    <source>
        <dbReference type="PROSITE" id="PS51891"/>
    </source>
</evidence>
<evidence type="ECO:0000256" key="3">
    <source>
        <dbReference type="ARBA" id="ARBA00022833"/>
    </source>
</evidence>
<dbReference type="PANTHER" id="PTHR33337">
    <property type="entry name" value="GFA DOMAIN-CONTAINING PROTEIN"/>
    <property type="match status" value="1"/>
</dbReference>
<dbReference type="Gene3D" id="3.90.1590.10">
    <property type="entry name" value="glutathione-dependent formaldehyde- activating enzyme (gfa)"/>
    <property type="match status" value="1"/>
</dbReference>
<dbReference type="InterPro" id="IPR011057">
    <property type="entry name" value="Mss4-like_sf"/>
</dbReference>
<reference evidence="6 7" key="1">
    <citation type="submission" date="2021-04" db="EMBL/GenBank/DDBJ databases">
        <title>The genome sequence of type strain Ideonella paludis KCTC 32238.</title>
        <authorList>
            <person name="Liu Y."/>
        </authorList>
    </citation>
    <scope>NUCLEOTIDE SEQUENCE [LARGE SCALE GENOMIC DNA]</scope>
    <source>
        <strain evidence="6 7">KCTC 32238</strain>
    </source>
</reference>
<comment type="caution">
    <text evidence="6">The sequence shown here is derived from an EMBL/GenBank/DDBJ whole genome shotgun (WGS) entry which is preliminary data.</text>
</comment>
<dbReference type="SUPFAM" id="SSF51316">
    <property type="entry name" value="Mss4-like"/>
    <property type="match status" value="1"/>
</dbReference>
<accession>A0ABS5DTE6</accession>
<protein>
    <submittedName>
        <fullName evidence="6">GFA family protein</fullName>
    </submittedName>
</protein>
<dbReference type="InterPro" id="IPR006913">
    <property type="entry name" value="CENP-V/GFA"/>
</dbReference>
<evidence type="ECO:0000256" key="4">
    <source>
        <dbReference type="ARBA" id="ARBA00023239"/>
    </source>
</evidence>
<organism evidence="6 7">
    <name type="scientific">Ideonella paludis</name>
    <dbReference type="NCBI Taxonomy" id="1233411"/>
    <lineage>
        <taxon>Bacteria</taxon>
        <taxon>Pseudomonadati</taxon>
        <taxon>Pseudomonadota</taxon>
        <taxon>Betaproteobacteria</taxon>
        <taxon>Burkholderiales</taxon>
        <taxon>Sphaerotilaceae</taxon>
        <taxon>Ideonella</taxon>
    </lineage>
</organism>
<keyword evidence="2" id="KW-0479">Metal-binding</keyword>
<evidence type="ECO:0000313" key="6">
    <source>
        <dbReference type="EMBL" id="MBQ0934397.1"/>
    </source>
</evidence>
<feature type="domain" description="CENP-V/GFA" evidence="5">
    <location>
        <begin position="7"/>
        <end position="124"/>
    </location>
</feature>
<keyword evidence="7" id="KW-1185">Reference proteome</keyword>
<dbReference type="PROSITE" id="PS51891">
    <property type="entry name" value="CENP_V_GFA"/>
    <property type="match status" value="1"/>
</dbReference>
<keyword evidence="4" id="KW-0456">Lyase</keyword>
<keyword evidence="3" id="KW-0862">Zinc</keyword>